<feature type="region of interest" description="Disordered" evidence="1">
    <location>
        <begin position="65"/>
        <end position="99"/>
    </location>
</feature>
<comment type="caution">
    <text evidence="2">The sequence shown here is derived from an EMBL/GenBank/DDBJ whole genome shotgun (WGS) entry which is preliminary data.</text>
</comment>
<name>A0ABX5M9N0_9PROT</name>
<keyword evidence="3" id="KW-1185">Reference proteome</keyword>
<dbReference type="RefSeq" id="WP_011634547.1">
    <property type="nucleotide sequence ID" value="NZ_QICQ01000007.1"/>
</dbReference>
<gene>
    <name evidence="2" type="ORF">C8R14_10730</name>
</gene>
<evidence type="ECO:0000313" key="2">
    <source>
        <dbReference type="EMBL" id="PXV82458.1"/>
    </source>
</evidence>
<proteinExistence type="predicted"/>
<dbReference type="Proteomes" id="UP000247780">
    <property type="component" value="Unassembled WGS sequence"/>
</dbReference>
<reference evidence="2 3" key="1">
    <citation type="submission" date="2018-04" db="EMBL/GenBank/DDBJ databases">
        <title>Active sludge and wastewater microbial communities from Klosterneuburg, Austria.</title>
        <authorList>
            <person name="Wagner M."/>
        </authorList>
    </citation>
    <scope>NUCLEOTIDE SEQUENCE [LARGE SCALE GENOMIC DNA]</scope>
    <source>
        <strain evidence="2 3">Nm 57</strain>
    </source>
</reference>
<dbReference type="EMBL" id="QICQ01000007">
    <property type="protein sequence ID" value="PXV82458.1"/>
    <property type="molecule type" value="Genomic_DNA"/>
</dbReference>
<feature type="compositionally biased region" description="Basic and acidic residues" evidence="1">
    <location>
        <begin position="75"/>
        <end position="84"/>
    </location>
</feature>
<protein>
    <submittedName>
        <fullName evidence="2">Uncharacterized protein</fullName>
    </submittedName>
</protein>
<organism evidence="2 3">
    <name type="scientific">Nitrosomonas eutropha</name>
    <dbReference type="NCBI Taxonomy" id="916"/>
    <lineage>
        <taxon>Bacteria</taxon>
        <taxon>Pseudomonadati</taxon>
        <taxon>Pseudomonadota</taxon>
        <taxon>Betaproteobacteria</taxon>
        <taxon>Nitrosomonadales</taxon>
        <taxon>Nitrosomonadaceae</taxon>
        <taxon>Nitrosomonas</taxon>
    </lineage>
</organism>
<evidence type="ECO:0000256" key="1">
    <source>
        <dbReference type="SAM" id="MobiDB-lite"/>
    </source>
</evidence>
<sequence length="127" mass="14848">MDILKPSSELIQVMSHQRKWTAEDRRFLAHLRKKKKMQVKDIAVMMGRTECSVWKQLSYLEMTAGVPRHSTRKPSAKDKEEASRKNALRHGWNMRPEDRPKFREKMAALNQVEQALNAMRNSNVSIS</sequence>
<accession>A0ABX5M9N0</accession>
<evidence type="ECO:0000313" key="3">
    <source>
        <dbReference type="Proteomes" id="UP000247780"/>
    </source>
</evidence>